<dbReference type="Proteomes" id="UP000324222">
    <property type="component" value="Unassembled WGS sequence"/>
</dbReference>
<dbReference type="AlphaFoldDB" id="A0A5B7DDV9"/>
<proteinExistence type="predicted"/>
<evidence type="ECO:0000313" key="2">
    <source>
        <dbReference type="Proteomes" id="UP000324222"/>
    </source>
</evidence>
<comment type="caution">
    <text evidence="1">The sequence shown here is derived from an EMBL/GenBank/DDBJ whole genome shotgun (WGS) entry which is preliminary data.</text>
</comment>
<protein>
    <submittedName>
        <fullName evidence="1">Uncharacterized protein</fullName>
    </submittedName>
</protein>
<keyword evidence="2" id="KW-1185">Reference proteome</keyword>
<organism evidence="1 2">
    <name type="scientific">Portunus trituberculatus</name>
    <name type="common">Swimming crab</name>
    <name type="synonym">Neptunus trituberculatus</name>
    <dbReference type="NCBI Taxonomy" id="210409"/>
    <lineage>
        <taxon>Eukaryota</taxon>
        <taxon>Metazoa</taxon>
        <taxon>Ecdysozoa</taxon>
        <taxon>Arthropoda</taxon>
        <taxon>Crustacea</taxon>
        <taxon>Multicrustacea</taxon>
        <taxon>Malacostraca</taxon>
        <taxon>Eumalacostraca</taxon>
        <taxon>Eucarida</taxon>
        <taxon>Decapoda</taxon>
        <taxon>Pleocyemata</taxon>
        <taxon>Brachyura</taxon>
        <taxon>Eubrachyura</taxon>
        <taxon>Portunoidea</taxon>
        <taxon>Portunidae</taxon>
        <taxon>Portuninae</taxon>
        <taxon>Portunus</taxon>
    </lineage>
</organism>
<sequence length="152" mass="16359">MAKSFLTSLASNVSMRVILKGVSGMGMVGLASLGSSCIGKNFGLVTTQRRPNLANPGTQVDGGREGSSEACVISLWTATTINDVRQEPFEFQIIIVINIIIARTRQNQPRGCDAPPPQLPPALPIPSGEHLAHVPTYSLADPREYYAMHGEW</sequence>
<reference evidence="1 2" key="1">
    <citation type="submission" date="2019-05" db="EMBL/GenBank/DDBJ databases">
        <title>Another draft genome of Portunus trituberculatus and its Hox gene families provides insights of decapod evolution.</title>
        <authorList>
            <person name="Jeong J.-H."/>
            <person name="Song I."/>
            <person name="Kim S."/>
            <person name="Choi T."/>
            <person name="Kim D."/>
            <person name="Ryu S."/>
            <person name="Kim W."/>
        </authorList>
    </citation>
    <scope>NUCLEOTIDE SEQUENCE [LARGE SCALE GENOMIC DNA]</scope>
    <source>
        <tissue evidence="1">Muscle</tissue>
    </source>
</reference>
<evidence type="ECO:0000313" key="1">
    <source>
        <dbReference type="EMBL" id="MPC19602.1"/>
    </source>
</evidence>
<name>A0A5B7DDV9_PORTR</name>
<dbReference type="EMBL" id="VSRR010000785">
    <property type="protein sequence ID" value="MPC19602.1"/>
    <property type="molecule type" value="Genomic_DNA"/>
</dbReference>
<accession>A0A5B7DDV9</accession>
<gene>
    <name evidence="1" type="ORF">E2C01_012521</name>
</gene>